<dbReference type="GeneID" id="107109781"/>
<dbReference type="InterPro" id="IPR013087">
    <property type="entry name" value="Znf_C2H2_type"/>
</dbReference>
<keyword evidence="1" id="KW-0479">Metal-binding</keyword>
<dbReference type="Gene3D" id="6.10.140.140">
    <property type="match status" value="1"/>
</dbReference>
<reference evidence="10" key="1">
    <citation type="submission" date="2025-08" db="UniProtKB">
        <authorList>
            <consortium name="RefSeq"/>
        </authorList>
    </citation>
    <scope>IDENTIFICATION</scope>
</reference>
<feature type="domain" description="C2H2-type" evidence="7">
    <location>
        <begin position="347"/>
        <end position="374"/>
    </location>
</feature>
<proteinExistence type="predicted"/>
<protein>
    <submittedName>
        <fullName evidence="10">Zinc finger protein 3-like</fullName>
    </submittedName>
</protein>
<dbReference type="Pfam" id="PF01352">
    <property type="entry name" value="KRAB"/>
    <property type="match status" value="1"/>
</dbReference>
<dbReference type="Pfam" id="PF00096">
    <property type="entry name" value="zf-C2H2"/>
    <property type="match status" value="6"/>
</dbReference>
<gene>
    <name evidence="10" type="primary">LOC107109781</name>
</gene>
<feature type="domain" description="C2H2-type" evidence="7">
    <location>
        <begin position="319"/>
        <end position="346"/>
    </location>
</feature>
<feature type="domain" description="C2H2-type" evidence="7">
    <location>
        <begin position="291"/>
        <end position="318"/>
    </location>
</feature>
<name>A0ABM1JWY5_GEKJA</name>
<feature type="region of interest" description="Disordered" evidence="6">
    <location>
        <begin position="33"/>
        <end position="69"/>
    </location>
</feature>
<feature type="compositionally biased region" description="Basic and acidic residues" evidence="6">
    <location>
        <begin position="99"/>
        <end position="109"/>
    </location>
</feature>
<keyword evidence="2" id="KW-0677">Repeat</keyword>
<evidence type="ECO:0000256" key="4">
    <source>
        <dbReference type="ARBA" id="ARBA00022833"/>
    </source>
</evidence>
<feature type="compositionally biased region" description="Polar residues" evidence="6">
    <location>
        <begin position="59"/>
        <end position="69"/>
    </location>
</feature>
<dbReference type="Gene3D" id="3.30.160.60">
    <property type="entry name" value="Classic Zinc Finger"/>
    <property type="match status" value="7"/>
</dbReference>
<dbReference type="InterPro" id="IPR001909">
    <property type="entry name" value="KRAB"/>
</dbReference>
<dbReference type="InterPro" id="IPR036051">
    <property type="entry name" value="KRAB_dom_sf"/>
</dbReference>
<keyword evidence="9" id="KW-1185">Reference proteome</keyword>
<accession>A0ABM1JWY5</accession>
<evidence type="ECO:0000313" key="9">
    <source>
        <dbReference type="Proteomes" id="UP000694871"/>
    </source>
</evidence>
<dbReference type="SUPFAM" id="SSF109640">
    <property type="entry name" value="KRAB domain (Kruppel-associated box)"/>
    <property type="match status" value="1"/>
</dbReference>
<dbReference type="CDD" id="cd07765">
    <property type="entry name" value="KRAB_A-box"/>
    <property type="match status" value="1"/>
</dbReference>
<sequence>MHKLTSLPTGVAHCLKKKNQQKRKAHPLWVPVLKEGVKMGEQESADRQERKGSDARRVGNNQELSRGNVQKTLKVLGEEAISPDVQRQLFRQSGYQEAEGPREVQEKSTELTTKFPEAEESPSDTRQKVLFTGIEQEGDRGVTALDGRMMPETCPGTPPLYARVGKAVVQPVQGPVTMEEVSVYFTEEEWAVLDVDQRALYIEVMLENCETVASLGGDGWKRKMEEPQRGPLQRGSYIERKEQKLKAEINQERRDEPLASQSSNSIQCGKSFCQREKLIRHERIHTGEKPYSCLDCGKSFIQRIDLTSHQRIHTGEKPYKCSVCGKSFRQSAHLISHHKIHTGEKPFTCTECGKNFSLSHSLTLHQRIHTGEKPYECLECGKSFSQTSGLTSHQRMHTGQKPYECLECRKSFSRNSHLKPYTCWECGRSFRKNTNLTSHQRIHTVEKQYKWSNCSVNFSDETIFKGHQRLSSGGKSLILEMWNELESAKEGSCWNRLKQYQTQSLN</sequence>
<evidence type="ECO:0000256" key="2">
    <source>
        <dbReference type="ARBA" id="ARBA00022737"/>
    </source>
</evidence>
<feature type="region of interest" description="Disordered" evidence="6">
    <location>
        <begin position="93"/>
        <end position="125"/>
    </location>
</feature>
<keyword evidence="3 5" id="KW-0863">Zinc-finger</keyword>
<dbReference type="SMART" id="SM00349">
    <property type="entry name" value="KRAB"/>
    <property type="match status" value="1"/>
</dbReference>
<feature type="domain" description="C2H2-type" evidence="7">
    <location>
        <begin position="375"/>
        <end position="402"/>
    </location>
</feature>
<evidence type="ECO:0000256" key="1">
    <source>
        <dbReference type="ARBA" id="ARBA00022723"/>
    </source>
</evidence>
<keyword evidence="4" id="KW-0862">Zinc</keyword>
<dbReference type="PANTHER" id="PTHR23226:SF377">
    <property type="entry name" value="ZINC FINGER AND SCAN DOMAIN-CONTAINING PROTEIN 20"/>
    <property type="match status" value="1"/>
</dbReference>
<dbReference type="SUPFAM" id="SSF57667">
    <property type="entry name" value="beta-beta-alpha zinc fingers"/>
    <property type="match status" value="4"/>
</dbReference>
<feature type="domain" description="C2H2-type" evidence="7">
    <location>
        <begin position="421"/>
        <end position="448"/>
    </location>
</feature>
<feature type="domain" description="C2H2-type" evidence="7">
    <location>
        <begin position="262"/>
        <end position="290"/>
    </location>
</feature>
<evidence type="ECO:0000256" key="3">
    <source>
        <dbReference type="ARBA" id="ARBA00022771"/>
    </source>
</evidence>
<evidence type="ECO:0000256" key="5">
    <source>
        <dbReference type="PROSITE-ProRule" id="PRU00042"/>
    </source>
</evidence>
<dbReference type="RefSeq" id="XP_015265972.1">
    <property type="nucleotide sequence ID" value="XM_015410486.1"/>
</dbReference>
<evidence type="ECO:0000259" key="7">
    <source>
        <dbReference type="PROSITE" id="PS50157"/>
    </source>
</evidence>
<dbReference type="SMART" id="SM00355">
    <property type="entry name" value="ZnF_C2H2"/>
    <property type="match status" value="6"/>
</dbReference>
<dbReference type="PROSITE" id="PS50805">
    <property type="entry name" value="KRAB"/>
    <property type="match status" value="1"/>
</dbReference>
<feature type="compositionally biased region" description="Basic and acidic residues" evidence="6">
    <location>
        <begin position="35"/>
        <end position="57"/>
    </location>
</feature>
<dbReference type="Proteomes" id="UP000694871">
    <property type="component" value="Unplaced"/>
</dbReference>
<evidence type="ECO:0000256" key="6">
    <source>
        <dbReference type="SAM" id="MobiDB-lite"/>
    </source>
</evidence>
<dbReference type="InterPro" id="IPR036236">
    <property type="entry name" value="Znf_C2H2_sf"/>
</dbReference>
<evidence type="ECO:0000259" key="8">
    <source>
        <dbReference type="PROSITE" id="PS50805"/>
    </source>
</evidence>
<evidence type="ECO:0000313" key="10">
    <source>
        <dbReference type="RefSeq" id="XP_015265972.1"/>
    </source>
</evidence>
<dbReference type="PANTHER" id="PTHR23226">
    <property type="entry name" value="ZINC FINGER AND SCAN DOMAIN-CONTAINING"/>
    <property type="match status" value="1"/>
</dbReference>
<feature type="domain" description="KRAB" evidence="8">
    <location>
        <begin position="176"/>
        <end position="257"/>
    </location>
</feature>
<dbReference type="PROSITE" id="PS50157">
    <property type="entry name" value="ZINC_FINGER_C2H2_2"/>
    <property type="match status" value="6"/>
</dbReference>
<organism evidence="9 10">
    <name type="scientific">Gekko japonicus</name>
    <name type="common">Schlegel's Japanese gecko</name>
    <dbReference type="NCBI Taxonomy" id="146911"/>
    <lineage>
        <taxon>Eukaryota</taxon>
        <taxon>Metazoa</taxon>
        <taxon>Chordata</taxon>
        <taxon>Craniata</taxon>
        <taxon>Vertebrata</taxon>
        <taxon>Euteleostomi</taxon>
        <taxon>Lepidosauria</taxon>
        <taxon>Squamata</taxon>
        <taxon>Bifurcata</taxon>
        <taxon>Gekkota</taxon>
        <taxon>Gekkonidae</taxon>
        <taxon>Gekkoninae</taxon>
        <taxon>Gekko</taxon>
    </lineage>
</organism>
<dbReference type="PROSITE" id="PS00028">
    <property type="entry name" value="ZINC_FINGER_C2H2_1"/>
    <property type="match status" value="5"/>
</dbReference>